<sequence length="118" mass="12937">MLCYRFSLSLSPSPPLSSSSEWHRRRRHRRPIRASSSPSSQSARLLGKGRGQTVPGSGVEQSMIQGIASAKTTTTNENKCTSGHSYQLRDHHSVRVVVVVVVVVNASLLSVRPVVRMD</sequence>
<feature type="compositionally biased region" description="Low complexity" evidence="1">
    <location>
        <begin position="11"/>
        <end position="20"/>
    </location>
</feature>
<gene>
    <name evidence="2" type="ORF">OAUR00152_LOCUS30037</name>
</gene>
<name>A0A7S4JM09_9STRA</name>
<feature type="compositionally biased region" description="Basic residues" evidence="1">
    <location>
        <begin position="23"/>
        <end position="32"/>
    </location>
</feature>
<accession>A0A7S4JM09</accession>
<evidence type="ECO:0000256" key="1">
    <source>
        <dbReference type="SAM" id="MobiDB-lite"/>
    </source>
</evidence>
<dbReference type="EMBL" id="HBKQ01043578">
    <property type="protein sequence ID" value="CAE2267841.1"/>
    <property type="molecule type" value="Transcribed_RNA"/>
</dbReference>
<feature type="region of interest" description="Disordered" evidence="1">
    <location>
        <begin position="11"/>
        <end position="59"/>
    </location>
</feature>
<proteinExistence type="predicted"/>
<evidence type="ECO:0000313" key="2">
    <source>
        <dbReference type="EMBL" id="CAE2267841.1"/>
    </source>
</evidence>
<dbReference type="AlphaFoldDB" id="A0A7S4JM09"/>
<reference evidence="2" key="1">
    <citation type="submission" date="2021-01" db="EMBL/GenBank/DDBJ databases">
        <authorList>
            <person name="Corre E."/>
            <person name="Pelletier E."/>
            <person name="Niang G."/>
            <person name="Scheremetjew M."/>
            <person name="Finn R."/>
            <person name="Kale V."/>
            <person name="Holt S."/>
            <person name="Cochrane G."/>
            <person name="Meng A."/>
            <person name="Brown T."/>
            <person name="Cohen L."/>
        </authorList>
    </citation>
    <scope>NUCLEOTIDE SEQUENCE</scope>
    <source>
        <strain evidence="2">Isolate 1302-5</strain>
    </source>
</reference>
<organism evidence="2">
    <name type="scientific">Odontella aurita</name>
    <dbReference type="NCBI Taxonomy" id="265563"/>
    <lineage>
        <taxon>Eukaryota</taxon>
        <taxon>Sar</taxon>
        <taxon>Stramenopiles</taxon>
        <taxon>Ochrophyta</taxon>
        <taxon>Bacillariophyta</taxon>
        <taxon>Mediophyceae</taxon>
        <taxon>Biddulphiophycidae</taxon>
        <taxon>Eupodiscales</taxon>
        <taxon>Odontellaceae</taxon>
        <taxon>Odontella</taxon>
    </lineage>
</organism>
<protein>
    <submittedName>
        <fullName evidence="2">Uncharacterized protein</fullName>
    </submittedName>
</protein>
<feature type="compositionally biased region" description="Low complexity" evidence="1">
    <location>
        <begin position="33"/>
        <end position="44"/>
    </location>
</feature>